<keyword evidence="1 3" id="KW-0812">Transmembrane</keyword>
<keyword evidence="1" id="KW-1133">Transmembrane helix</keyword>
<dbReference type="AlphaFoldDB" id="A0A1Q8YA31"/>
<keyword evidence="4" id="KW-1185">Reference proteome</keyword>
<dbReference type="InterPro" id="IPR018764">
    <property type="entry name" value="RskA_C"/>
</dbReference>
<reference evidence="3 4" key="1">
    <citation type="submission" date="2017-01" db="EMBL/GenBank/DDBJ databases">
        <title>Genome sequence of Rhodoferax antarcticus ANT.BR, a psychrophilic purple nonsulfur bacterium from an Antarctic microbial mat.</title>
        <authorList>
            <person name="Baker J."/>
            <person name="Riester C."/>
            <person name="Skinner B."/>
            <person name="Newell A."/>
            <person name="Swingley W."/>
            <person name="Madigan M."/>
            <person name="Jung D."/>
            <person name="Asao M."/>
            <person name="Chen M."/>
            <person name="Loughlin P."/>
            <person name="Pan H."/>
            <person name="Lin S."/>
            <person name="Li N."/>
            <person name="Shaw J."/>
            <person name="Prado M."/>
            <person name="Sherman C."/>
            <person name="Li X."/>
            <person name="Tang J."/>
            <person name="Blankenship R."/>
            <person name="Zhao T."/>
            <person name="Touchman J."/>
            <person name="Sattley M."/>
        </authorList>
    </citation>
    <scope>NUCLEOTIDE SEQUENCE [LARGE SCALE GENOMIC DNA]</scope>
    <source>
        <strain evidence="3 4">ANT.BR</strain>
    </source>
</reference>
<dbReference type="GO" id="GO:0005886">
    <property type="term" value="C:plasma membrane"/>
    <property type="evidence" value="ECO:0007669"/>
    <property type="project" value="InterPro"/>
</dbReference>
<dbReference type="RefSeq" id="WP_075588115.1">
    <property type="nucleotide sequence ID" value="NZ_MSYM01000019.1"/>
</dbReference>
<dbReference type="Proteomes" id="UP000185911">
    <property type="component" value="Unassembled WGS sequence"/>
</dbReference>
<accession>A0A1Q8YA31</accession>
<keyword evidence="1" id="KW-0472">Membrane</keyword>
<gene>
    <name evidence="3" type="ORF">BLL52_4061</name>
</gene>
<evidence type="ECO:0000256" key="1">
    <source>
        <dbReference type="SAM" id="Phobius"/>
    </source>
</evidence>
<protein>
    <submittedName>
        <fullName evidence="3">Putative transmembrane protein</fullName>
    </submittedName>
</protein>
<proteinExistence type="predicted"/>
<dbReference type="EMBL" id="MSYM01000019">
    <property type="protein sequence ID" value="OLP04740.1"/>
    <property type="molecule type" value="Genomic_DNA"/>
</dbReference>
<sequence>MTEPNQAPPPPYNWGLQRWRLATIASLILLSVAVASIFSMQEQFKAQIGHMQTKLKLVSQIKYVAVLMDDKNTPAQLITYDTQDGQLQIQRLNDVEEGREQSMQLWALDDQGRPLSLGVLTPKLKTAQLPVSDKILSQATGLIISVEAKGGVEAGRQPRLPYLYTGTLIQKAM</sequence>
<dbReference type="Pfam" id="PF10099">
    <property type="entry name" value="RskA_C"/>
    <property type="match status" value="1"/>
</dbReference>
<evidence type="ECO:0000313" key="3">
    <source>
        <dbReference type="EMBL" id="OLP04740.1"/>
    </source>
</evidence>
<evidence type="ECO:0000259" key="2">
    <source>
        <dbReference type="Pfam" id="PF10099"/>
    </source>
</evidence>
<comment type="caution">
    <text evidence="3">The sequence shown here is derived from an EMBL/GenBank/DDBJ whole genome shotgun (WGS) entry which is preliminary data.</text>
</comment>
<name>A0A1Q8YA31_9BURK</name>
<feature type="transmembrane region" description="Helical" evidence="1">
    <location>
        <begin position="20"/>
        <end position="38"/>
    </location>
</feature>
<dbReference type="STRING" id="81479.RA876_14080"/>
<feature type="domain" description="Anti-sigma K factor RskA C-terminal" evidence="2">
    <location>
        <begin position="22"/>
        <end position="153"/>
    </location>
</feature>
<organism evidence="3 4">
    <name type="scientific">Rhodoferax antarcticus ANT.BR</name>
    <dbReference type="NCBI Taxonomy" id="1111071"/>
    <lineage>
        <taxon>Bacteria</taxon>
        <taxon>Pseudomonadati</taxon>
        <taxon>Pseudomonadota</taxon>
        <taxon>Betaproteobacteria</taxon>
        <taxon>Burkholderiales</taxon>
        <taxon>Comamonadaceae</taxon>
        <taxon>Rhodoferax</taxon>
    </lineage>
</organism>
<evidence type="ECO:0000313" key="4">
    <source>
        <dbReference type="Proteomes" id="UP000185911"/>
    </source>
</evidence>